<evidence type="ECO:0000256" key="1">
    <source>
        <dbReference type="ARBA" id="ARBA00004744"/>
    </source>
</evidence>
<dbReference type="EC" id="4.99.1.9" evidence="7"/>
<feature type="binding site" evidence="7">
    <location>
        <position position="272"/>
    </location>
    <ligand>
        <name>Fe(2+)</name>
        <dbReference type="ChEBI" id="CHEBI:29033"/>
    </ligand>
</feature>
<comment type="pathway">
    <text evidence="1 7">Porphyrin-containing compound metabolism; protoheme biosynthesis.</text>
</comment>
<dbReference type="OrthoDB" id="9776380at2"/>
<dbReference type="PANTHER" id="PTHR11108:SF1">
    <property type="entry name" value="FERROCHELATASE, MITOCHONDRIAL"/>
    <property type="match status" value="1"/>
</dbReference>
<dbReference type="InterPro" id="IPR033659">
    <property type="entry name" value="Ferrochelatase_N"/>
</dbReference>
<evidence type="ECO:0000256" key="4">
    <source>
        <dbReference type="ARBA" id="ARBA00023239"/>
    </source>
</evidence>
<dbReference type="PANTHER" id="PTHR11108">
    <property type="entry name" value="FERROCHELATASE"/>
    <property type="match status" value="1"/>
</dbReference>
<evidence type="ECO:0000313" key="9">
    <source>
        <dbReference type="EMBL" id="TWT29075.1"/>
    </source>
</evidence>
<dbReference type="SUPFAM" id="SSF53800">
    <property type="entry name" value="Chelatase"/>
    <property type="match status" value="1"/>
</dbReference>
<keyword evidence="4 7" id="KW-0456">Lyase</keyword>
<dbReference type="CDD" id="cd03411">
    <property type="entry name" value="Ferrochelatase_N"/>
    <property type="match status" value="1"/>
</dbReference>
<dbReference type="RefSeq" id="WP_146323191.1">
    <property type="nucleotide sequence ID" value="NZ_BAABLR010000076.1"/>
</dbReference>
<dbReference type="InterPro" id="IPR001015">
    <property type="entry name" value="Ferrochelatase"/>
</dbReference>
<keyword evidence="3 7" id="KW-0350">Heme biosynthesis</keyword>
<dbReference type="GO" id="GO:0005737">
    <property type="term" value="C:cytoplasm"/>
    <property type="evidence" value="ECO:0007669"/>
    <property type="project" value="UniProtKB-SubCell"/>
</dbReference>
<dbReference type="GO" id="GO:0046872">
    <property type="term" value="F:metal ion binding"/>
    <property type="evidence" value="ECO:0007669"/>
    <property type="project" value="UniProtKB-KW"/>
</dbReference>
<keyword evidence="10" id="KW-1185">Reference proteome</keyword>
<dbReference type="InterPro" id="IPR033644">
    <property type="entry name" value="Ferrochelatase_C"/>
</dbReference>
<dbReference type="GO" id="GO:0006783">
    <property type="term" value="P:heme biosynthetic process"/>
    <property type="evidence" value="ECO:0007669"/>
    <property type="project" value="UniProtKB-UniRule"/>
</dbReference>
<comment type="catalytic activity">
    <reaction evidence="6">
        <text>Fe-coproporphyrin III + 2 H(+) = coproporphyrin III + Fe(2+)</text>
        <dbReference type="Rhea" id="RHEA:49572"/>
        <dbReference type="ChEBI" id="CHEBI:15378"/>
        <dbReference type="ChEBI" id="CHEBI:29033"/>
        <dbReference type="ChEBI" id="CHEBI:68438"/>
        <dbReference type="ChEBI" id="CHEBI:131725"/>
        <dbReference type="EC" id="4.99.1.9"/>
    </reaction>
    <physiologicalReaction direction="right-to-left" evidence="6">
        <dbReference type="Rhea" id="RHEA:49574"/>
    </physiologicalReaction>
</comment>
<sequence>MTSATYDALVLLSFGGPEGHEDVRPFLENVTRGRGIPPERLDEVEVHYHHFGGVSPLNDLNREIIHNVEQELRAQKVKLKVYFANRNWHPMAGDTAIQMAKDGVRNALVFATSAWAGYSGCRQYDEDIVNMREAVSQAGLPEITFTKLRHFYDHPLYIAAMTDAVMESRNKLPKHARRDAQLVFTAHSIPLVADMASGIQENLYSRQVREAARLVAQAAGFDHWDVVWQSRSGDPRVPWLEPDIVDHIVDVHKCGVRAAIVCPIGFVSDHIEVVWDLDSELAEEAKLLRMPIERTRTAGPTPEFAQMVVELVREHISGAPARRLGEEPSRGCTVNGAPCASDCCVSAKPGALSRPVKIH</sequence>
<keyword evidence="2 7" id="KW-0408">Iron</keyword>
<gene>
    <name evidence="7" type="primary">cpfC</name>
    <name evidence="9" type="ORF">FRX94_00705</name>
</gene>
<comment type="caution">
    <text evidence="9">The sequence shown here is derived from an EMBL/GenBank/DDBJ whole genome shotgun (WGS) entry which is preliminary data.</text>
</comment>
<organism evidence="9 10">
    <name type="scientific">Corynebacterium canis</name>
    <dbReference type="NCBI Taxonomy" id="679663"/>
    <lineage>
        <taxon>Bacteria</taxon>
        <taxon>Bacillati</taxon>
        <taxon>Actinomycetota</taxon>
        <taxon>Actinomycetes</taxon>
        <taxon>Mycobacteriales</taxon>
        <taxon>Corynebacteriaceae</taxon>
        <taxon>Corynebacterium</taxon>
    </lineage>
</organism>
<dbReference type="Gene3D" id="3.40.50.1400">
    <property type="match status" value="2"/>
</dbReference>
<evidence type="ECO:0000256" key="7">
    <source>
        <dbReference type="HAMAP-Rule" id="MF_00323"/>
    </source>
</evidence>
<accession>A0A5C5UUQ0</accession>
<keyword evidence="7" id="KW-0963">Cytoplasm</keyword>
<keyword evidence="5 7" id="KW-0627">Porphyrin biosynthesis</keyword>
<protein>
    <recommendedName>
        <fullName evidence="7">Coproporphyrin III ferrochelatase</fullName>
        <ecNumber evidence="7">4.99.1.9</ecNumber>
    </recommendedName>
</protein>
<dbReference type="CDD" id="cd00419">
    <property type="entry name" value="Ferrochelatase_C"/>
    <property type="match status" value="1"/>
</dbReference>
<comment type="function">
    <text evidence="7">Involved in coproporphyrin-dependent heme b biosynthesis. Catalyzes the insertion of ferrous iron into coproporphyrin III to form Fe-coproporphyrin III.</text>
</comment>
<evidence type="ECO:0000256" key="8">
    <source>
        <dbReference type="RuleBase" id="RU004185"/>
    </source>
</evidence>
<keyword evidence="7" id="KW-0479">Metal-binding</keyword>
<evidence type="ECO:0000313" key="10">
    <source>
        <dbReference type="Proteomes" id="UP000320791"/>
    </source>
</evidence>
<evidence type="ECO:0000256" key="2">
    <source>
        <dbReference type="ARBA" id="ARBA00023004"/>
    </source>
</evidence>
<feature type="binding site" evidence="7">
    <location>
        <position position="124"/>
    </location>
    <ligand>
        <name>Fe-coproporphyrin III</name>
        <dbReference type="ChEBI" id="CHEBI:68438"/>
    </ligand>
</feature>
<dbReference type="UniPathway" id="UPA00252"/>
<dbReference type="Pfam" id="PF00762">
    <property type="entry name" value="Ferrochelatase"/>
    <property type="match status" value="1"/>
</dbReference>
<dbReference type="AlphaFoldDB" id="A0A5C5UUQ0"/>
<feature type="binding site" evidence="7">
    <location>
        <position position="55"/>
    </location>
    <ligand>
        <name>Fe-coproporphyrin III</name>
        <dbReference type="ChEBI" id="CHEBI:68438"/>
    </ligand>
</feature>
<comment type="similarity">
    <text evidence="7 8">Belongs to the ferrochelatase family.</text>
</comment>
<reference evidence="9 10" key="1">
    <citation type="submission" date="2019-08" db="EMBL/GenBank/DDBJ databases">
        <authorList>
            <person name="Lei W."/>
        </authorList>
    </citation>
    <scope>NUCLEOTIDE SEQUENCE [LARGE SCALE GENOMIC DNA]</scope>
    <source>
        <strain evidence="9 10">CCUG 58627</strain>
    </source>
</reference>
<evidence type="ECO:0000256" key="6">
    <source>
        <dbReference type="ARBA" id="ARBA00024536"/>
    </source>
</evidence>
<evidence type="ECO:0000256" key="3">
    <source>
        <dbReference type="ARBA" id="ARBA00023133"/>
    </source>
</evidence>
<comment type="caution">
    <text evidence="7">Lacks conserved residue(s) required for the propagation of feature annotation.</text>
</comment>
<evidence type="ECO:0000256" key="5">
    <source>
        <dbReference type="ARBA" id="ARBA00023244"/>
    </source>
</evidence>
<dbReference type="EMBL" id="VOHM01000001">
    <property type="protein sequence ID" value="TWT29075.1"/>
    <property type="molecule type" value="Genomic_DNA"/>
</dbReference>
<dbReference type="Proteomes" id="UP000320791">
    <property type="component" value="Unassembled WGS sequence"/>
</dbReference>
<name>A0A5C5UUQ0_9CORY</name>
<dbReference type="NCBIfam" id="TIGR00109">
    <property type="entry name" value="hemH"/>
    <property type="match status" value="1"/>
</dbReference>
<feature type="binding site" evidence="7">
    <location>
        <position position="187"/>
    </location>
    <ligand>
        <name>Fe(2+)</name>
        <dbReference type="ChEBI" id="CHEBI:29033"/>
    </ligand>
</feature>
<dbReference type="GO" id="GO:0004325">
    <property type="term" value="F:ferrochelatase activity"/>
    <property type="evidence" value="ECO:0007669"/>
    <property type="project" value="UniProtKB-UniRule"/>
</dbReference>
<comment type="subcellular location">
    <subcellularLocation>
        <location evidence="7">Cytoplasm</location>
    </subcellularLocation>
</comment>
<dbReference type="NCBIfam" id="NF000689">
    <property type="entry name" value="PRK00035.2-1"/>
    <property type="match status" value="1"/>
</dbReference>
<dbReference type="HAMAP" id="MF_00323">
    <property type="entry name" value="Ferrochelatase"/>
    <property type="match status" value="1"/>
</dbReference>
<proteinExistence type="inferred from homology"/>